<name>A0A7U2ES27_PHANO</name>
<evidence type="ECO:0000313" key="1">
    <source>
        <dbReference type="EMBL" id="QRC90095.1"/>
    </source>
</evidence>
<keyword evidence="2" id="KW-1185">Reference proteome</keyword>
<dbReference type="AlphaFoldDB" id="A0A7U2ES27"/>
<dbReference type="VEuPathDB" id="FungiDB:JI435_095130"/>
<dbReference type="InterPro" id="IPR038883">
    <property type="entry name" value="AN11006-like"/>
</dbReference>
<gene>
    <name evidence="1" type="ORF">JI435_095130</name>
</gene>
<dbReference type="PANTHER" id="PTHR42085">
    <property type="entry name" value="F-BOX DOMAIN-CONTAINING PROTEIN"/>
    <property type="match status" value="1"/>
</dbReference>
<proteinExistence type="predicted"/>
<dbReference type="RefSeq" id="XP_001799803.1">
    <property type="nucleotide sequence ID" value="XM_001799751.1"/>
</dbReference>
<evidence type="ECO:0008006" key="3">
    <source>
        <dbReference type="Google" id="ProtNLM"/>
    </source>
</evidence>
<dbReference type="Proteomes" id="UP000663193">
    <property type="component" value="Chromosome 1"/>
</dbReference>
<sequence>MAIQKKKRQRMTPNIARKRQQLARPSHFLSLPAELRNKIYEFALSATSDLLVKMVRGTSRRSKKPRLTDYDTPEQEFNQIKFVNRQLYAETAGMEVSFNRIRCGIQVGVKSYRPIHRFRQFVKECAPGKWKWLRHIVLGPPFSPKDEDVFGWMYNNRHHVIALINLCIANPHLTLHLHIPGWPDYMSGPHNAYRLVFMGAVFERLFRDRDLTDMIPESKDRTLDEIDSSYIYPLLKGDVEQVKTLGPLAPNLRFHPIAFVIDEEQFRQEAFASWQHYAIDPQVLPHDAIDNWVRYVRKWFLEGI</sequence>
<dbReference type="PANTHER" id="PTHR42085:SF1">
    <property type="entry name" value="F-BOX DOMAIN-CONTAINING PROTEIN"/>
    <property type="match status" value="1"/>
</dbReference>
<protein>
    <recommendedName>
        <fullName evidence="3">F-box domain-containing protein</fullName>
    </recommendedName>
</protein>
<dbReference type="EMBL" id="CP069023">
    <property type="protein sequence ID" value="QRC90095.1"/>
    <property type="molecule type" value="Genomic_DNA"/>
</dbReference>
<reference evidence="2" key="1">
    <citation type="journal article" date="2021" name="BMC Genomics">
        <title>Chromosome-level genome assembly and manually-curated proteome of model necrotroph Parastagonospora nodorum Sn15 reveals a genome-wide trove of candidate effector homologs, and redundancy of virulence-related functions within an accessory chromosome.</title>
        <authorList>
            <person name="Bertazzoni S."/>
            <person name="Jones D.A.B."/>
            <person name="Phan H.T."/>
            <person name="Tan K.-C."/>
            <person name="Hane J.K."/>
        </authorList>
    </citation>
    <scope>NUCLEOTIDE SEQUENCE [LARGE SCALE GENOMIC DNA]</scope>
    <source>
        <strain evidence="2">SN15 / ATCC MYA-4574 / FGSC 10173)</strain>
    </source>
</reference>
<organism evidence="1 2">
    <name type="scientific">Phaeosphaeria nodorum (strain SN15 / ATCC MYA-4574 / FGSC 10173)</name>
    <name type="common">Glume blotch fungus</name>
    <name type="synonym">Parastagonospora nodorum</name>
    <dbReference type="NCBI Taxonomy" id="321614"/>
    <lineage>
        <taxon>Eukaryota</taxon>
        <taxon>Fungi</taxon>
        <taxon>Dikarya</taxon>
        <taxon>Ascomycota</taxon>
        <taxon>Pezizomycotina</taxon>
        <taxon>Dothideomycetes</taxon>
        <taxon>Pleosporomycetidae</taxon>
        <taxon>Pleosporales</taxon>
        <taxon>Pleosporineae</taxon>
        <taxon>Phaeosphaeriaceae</taxon>
        <taxon>Parastagonospora</taxon>
    </lineage>
</organism>
<dbReference type="KEGG" id="pno:SNOG_09513"/>
<dbReference type="OrthoDB" id="4790878at2759"/>
<accession>A0A7U2ES27</accession>
<evidence type="ECO:0000313" key="2">
    <source>
        <dbReference type="Proteomes" id="UP000663193"/>
    </source>
</evidence>